<dbReference type="STRING" id="2070753.A0A3A2ZHU1"/>
<evidence type="ECO:0000313" key="2">
    <source>
        <dbReference type="Proteomes" id="UP000266188"/>
    </source>
</evidence>
<organism evidence="1 2">
    <name type="scientific">Aspergillus sclerotialis</name>
    <dbReference type="NCBI Taxonomy" id="2070753"/>
    <lineage>
        <taxon>Eukaryota</taxon>
        <taxon>Fungi</taxon>
        <taxon>Dikarya</taxon>
        <taxon>Ascomycota</taxon>
        <taxon>Pezizomycotina</taxon>
        <taxon>Eurotiomycetes</taxon>
        <taxon>Eurotiomycetidae</taxon>
        <taxon>Eurotiales</taxon>
        <taxon>Aspergillaceae</taxon>
        <taxon>Aspergillus</taxon>
        <taxon>Aspergillus subgen. Polypaecilum</taxon>
    </lineage>
</organism>
<gene>
    <name evidence="1" type="ORF">PHISCL_05586</name>
</gene>
<dbReference type="EMBL" id="MVGC01000188">
    <property type="protein sequence ID" value="RJE22080.1"/>
    <property type="molecule type" value="Genomic_DNA"/>
</dbReference>
<comment type="caution">
    <text evidence="1">The sequence shown here is derived from an EMBL/GenBank/DDBJ whole genome shotgun (WGS) entry which is preliminary data.</text>
</comment>
<proteinExistence type="predicted"/>
<accession>A0A3A2ZHU1</accession>
<reference evidence="2" key="1">
    <citation type="submission" date="2017-02" db="EMBL/GenBank/DDBJ databases">
        <authorList>
            <person name="Tafer H."/>
            <person name="Lopandic K."/>
        </authorList>
    </citation>
    <scope>NUCLEOTIDE SEQUENCE [LARGE SCALE GENOMIC DNA]</scope>
    <source>
        <strain evidence="2">CBS 366.77</strain>
    </source>
</reference>
<name>A0A3A2ZHU1_9EURO</name>
<dbReference type="Proteomes" id="UP000266188">
    <property type="component" value="Unassembled WGS sequence"/>
</dbReference>
<dbReference type="AlphaFoldDB" id="A0A3A2ZHU1"/>
<dbReference type="OrthoDB" id="371463at2759"/>
<evidence type="ECO:0000313" key="1">
    <source>
        <dbReference type="EMBL" id="RJE22080.1"/>
    </source>
</evidence>
<evidence type="ECO:0008006" key="3">
    <source>
        <dbReference type="Google" id="ProtNLM"/>
    </source>
</evidence>
<protein>
    <recommendedName>
        <fullName evidence="3">Developmental regulator FlbE</fullName>
    </recommendedName>
</protein>
<sequence length="186" mass="20961">MPVYMVHGFRWPRAGFTGIRVYVVLHNLEDAAAEYLQQPLTSQLMLDSLKQTNADVMSKLPDLQFIEQYDPDDTTSVEAVSKPYAFVAAKVMTLGEPGEPGANLSWNTEELDREGAGLSESGQEALAQLRDRLAPGEKIGWWLVYNGDPAREYPHSDEEEYEEIEEKPTMRLPAALTKLFGRRNDN</sequence>
<keyword evidence="2" id="KW-1185">Reference proteome</keyword>